<accession>A0A955RL50</accession>
<sequence length="183" mass="20609">MSKSFVKLVDYAVIPALLMLVGKFGGISFISRLLGYNLNFTEYANSILSIDGIVPKEDLIKITVFSDLIAYVAVALVVLVAVVKALYFHDSHIKPTLSAKLVEKNMLGLIKSSYEIYYSAVVALVFLWIMTFIILLNWIINKEYIFASAFALVVSAILTLVIYLDIKREINTIRTKPSLYNWD</sequence>
<protein>
    <submittedName>
        <fullName evidence="2">Uncharacterized protein</fullName>
    </submittedName>
</protein>
<evidence type="ECO:0000313" key="3">
    <source>
        <dbReference type="Proteomes" id="UP000714915"/>
    </source>
</evidence>
<feature type="transmembrane region" description="Helical" evidence="1">
    <location>
        <begin position="12"/>
        <end position="34"/>
    </location>
</feature>
<feature type="transmembrane region" description="Helical" evidence="1">
    <location>
        <begin position="116"/>
        <end position="139"/>
    </location>
</feature>
<keyword evidence="1" id="KW-0472">Membrane</keyword>
<evidence type="ECO:0000256" key="1">
    <source>
        <dbReference type="SAM" id="Phobius"/>
    </source>
</evidence>
<feature type="transmembrane region" description="Helical" evidence="1">
    <location>
        <begin position="68"/>
        <end position="87"/>
    </location>
</feature>
<proteinExistence type="predicted"/>
<keyword evidence="1" id="KW-1133">Transmembrane helix</keyword>
<dbReference type="Proteomes" id="UP000714915">
    <property type="component" value="Unassembled WGS sequence"/>
</dbReference>
<reference evidence="2" key="1">
    <citation type="submission" date="2020-04" db="EMBL/GenBank/DDBJ databases">
        <authorList>
            <person name="Zhang T."/>
        </authorList>
    </citation>
    <scope>NUCLEOTIDE SEQUENCE</scope>
    <source>
        <strain evidence="2">HKST-UBA09</strain>
    </source>
</reference>
<comment type="caution">
    <text evidence="2">The sequence shown here is derived from an EMBL/GenBank/DDBJ whole genome shotgun (WGS) entry which is preliminary data.</text>
</comment>
<evidence type="ECO:0000313" key="2">
    <source>
        <dbReference type="EMBL" id="MCA9386694.1"/>
    </source>
</evidence>
<gene>
    <name evidence="2" type="ORF">KC669_01525</name>
</gene>
<dbReference type="AlphaFoldDB" id="A0A955RL50"/>
<keyword evidence="1" id="KW-0812">Transmembrane</keyword>
<name>A0A955RL50_9BACT</name>
<dbReference type="EMBL" id="JAGQLF010000011">
    <property type="protein sequence ID" value="MCA9386694.1"/>
    <property type="molecule type" value="Genomic_DNA"/>
</dbReference>
<reference evidence="2" key="2">
    <citation type="journal article" date="2021" name="Microbiome">
        <title>Successional dynamics and alternative stable states in a saline activated sludge microbial community over 9 years.</title>
        <authorList>
            <person name="Wang Y."/>
            <person name="Ye J."/>
            <person name="Ju F."/>
            <person name="Liu L."/>
            <person name="Boyd J.A."/>
            <person name="Deng Y."/>
            <person name="Parks D.H."/>
            <person name="Jiang X."/>
            <person name="Yin X."/>
            <person name="Woodcroft B.J."/>
            <person name="Tyson G.W."/>
            <person name="Hugenholtz P."/>
            <person name="Polz M.F."/>
            <person name="Zhang T."/>
        </authorList>
    </citation>
    <scope>NUCLEOTIDE SEQUENCE</scope>
    <source>
        <strain evidence="2">HKST-UBA09</strain>
    </source>
</reference>
<feature type="transmembrane region" description="Helical" evidence="1">
    <location>
        <begin position="145"/>
        <end position="166"/>
    </location>
</feature>
<organism evidence="2 3">
    <name type="scientific">Candidatus Dojkabacteria bacterium</name>
    <dbReference type="NCBI Taxonomy" id="2099670"/>
    <lineage>
        <taxon>Bacteria</taxon>
        <taxon>Candidatus Dojkabacteria</taxon>
    </lineage>
</organism>